<keyword evidence="11 14" id="KW-0407">Ion channel</keyword>
<comment type="subcellular location">
    <subcellularLocation>
        <location evidence="1 14">Cell membrane</location>
        <topology evidence="1 14">Multi-pass membrane protein</topology>
    </subcellularLocation>
</comment>
<evidence type="ECO:0000256" key="12">
    <source>
        <dbReference type="ARBA" id="ARBA00035120"/>
    </source>
</evidence>
<evidence type="ECO:0000313" key="15">
    <source>
        <dbReference type="EMBL" id="QTA37310.1"/>
    </source>
</evidence>
<keyword evidence="9 14" id="KW-0406">Ion transport</keyword>
<comment type="catalytic activity">
    <reaction evidence="13">
        <text>fluoride(in) = fluoride(out)</text>
        <dbReference type="Rhea" id="RHEA:76159"/>
        <dbReference type="ChEBI" id="CHEBI:17051"/>
    </reaction>
    <physiologicalReaction direction="left-to-right" evidence="13">
        <dbReference type="Rhea" id="RHEA:76160"/>
    </physiologicalReaction>
</comment>
<comment type="function">
    <text evidence="14">Fluoride-specific ion channel. Important for reducing fluoride concentration in the cell, thus reducing its toxicity.</text>
</comment>
<comment type="activity regulation">
    <text evidence="14">Na(+) is not transported, but it plays an essential structural role and its presence is essential for fluoride channel function.</text>
</comment>
<gene>
    <name evidence="14 15" type="primary">crcB</name>
    <name evidence="14" type="synonym">fluC</name>
    <name evidence="15" type="ORF">JYK00_06095</name>
</gene>
<dbReference type="RefSeq" id="WP_207566035.1">
    <property type="nucleotide sequence ID" value="NZ_CP071446.1"/>
</dbReference>
<dbReference type="NCBIfam" id="TIGR00494">
    <property type="entry name" value="crcB"/>
    <property type="match status" value="1"/>
</dbReference>
<comment type="similarity">
    <text evidence="12 14">Belongs to the fluoride channel Fluc/FEX (TC 1.A.43) family.</text>
</comment>
<dbReference type="HAMAP" id="MF_00454">
    <property type="entry name" value="FluC"/>
    <property type="match status" value="1"/>
</dbReference>
<protein>
    <recommendedName>
        <fullName evidence="14">Fluoride-specific ion channel FluC</fullName>
    </recommendedName>
</protein>
<feature type="transmembrane region" description="Helical" evidence="14">
    <location>
        <begin position="65"/>
        <end position="86"/>
    </location>
</feature>
<dbReference type="InterPro" id="IPR003691">
    <property type="entry name" value="FluC"/>
</dbReference>
<dbReference type="Pfam" id="PF02537">
    <property type="entry name" value="CRCB"/>
    <property type="match status" value="1"/>
</dbReference>
<keyword evidence="16" id="KW-1185">Reference proteome</keyword>
<evidence type="ECO:0000313" key="16">
    <source>
        <dbReference type="Proteomes" id="UP000671862"/>
    </source>
</evidence>
<sequence length="125" mass="13889">MKFLLIGIGGALGALVRYILSKVINESLVFSLIPWGTIIVNSIGAFLLSFIMFSSIERVEISQNVILFFGTGFLGAFTTFSTFTYETLTLFMKAPQRAFIYFAFNIVLAFFSAYFGMIFGRGKGI</sequence>
<feature type="transmembrane region" description="Helical" evidence="14">
    <location>
        <begin position="31"/>
        <end position="53"/>
    </location>
</feature>
<keyword evidence="7 14" id="KW-1133">Transmembrane helix</keyword>
<evidence type="ECO:0000256" key="9">
    <source>
        <dbReference type="ARBA" id="ARBA00023065"/>
    </source>
</evidence>
<name>A0ABX7S6C7_9BACT</name>
<keyword evidence="3 14" id="KW-1003">Cell membrane</keyword>
<keyword evidence="2 14" id="KW-0813">Transport</keyword>
<proteinExistence type="inferred from homology"/>
<evidence type="ECO:0000256" key="11">
    <source>
        <dbReference type="ARBA" id="ARBA00023303"/>
    </source>
</evidence>
<evidence type="ECO:0000256" key="4">
    <source>
        <dbReference type="ARBA" id="ARBA00022519"/>
    </source>
</evidence>
<evidence type="ECO:0000256" key="10">
    <source>
        <dbReference type="ARBA" id="ARBA00023136"/>
    </source>
</evidence>
<organism evidence="15 16">
    <name type="scientific">Thermosipho ferrireducens</name>
    <dbReference type="NCBI Taxonomy" id="2571116"/>
    <lineage>
        <taxon>Bacteria</taxon>
        <taxon>Thermotogati</taxon>
        <taxon>Thermotogota</taxon>
        <taxon>Thermotogae</taxon>
        <taxon>Thermotogales</taxon>
        <taxon>Fervidobacteriaceae</taxon>
        <taxon>Thermosipho</taxon>
    </lineage>
</organism>
<evidence type="ECO:0000256" key="13">
    <source>
        <dbReference type="ARBA" id="ARBA00035585"/>
    </source>
</evidence>
<evidence type="ECO:0000256" key="5">
    <source>
        <dbReference type="ARBA" id="ARBA00022692"/>
    </source>
</evidence>
<evidence type="ECO:0000256" key="8">
    <source>
        <dbReference type="ARBA" id="ARBA00023053"/>
    </source>
</evidence>
<dbReference type="PANTHER" id="PTHR28259:SF18">
    <property type="entry name" value="FLUORIDE-SPECIFIC ION CHANNEL FLUC"/>
    <property type="match status" value="1"/>
</dbReference>
<dbReference type="EMBL" id="CP071446">
    <property type="protein sequence ID" value="QTA37310.1"/>
    <property type="molecule type" value="Genomic_DNA"/>
</dbReference>
<keyword evidence="4" id="KW-0997">Cell inner membrane</keyword>
<keyword evidence="8 14" id="KW-0915">Sodium</keyword>
<feature type="binding site" evidence="14">
    <location>
        <position position="78"/>
    </location>
    <ligand>
        <name>Na(+)</name>
        <dbReference type="ChEBI" id="CHEBI:29101"/>
        <note>structural</note>
    </ligand>
</feature>
<evidence type="ECO:0000256" key="14">
    <source>
        <dbReference type="HAMAP-Rule" id="MF_00454"/>
    </source>
</evidence>
<evidence type="ECO:0000256" key="1">
    <source>
        <dbReference type="ARBA" id="ARBA00004651"/>
    </source>
</evidence>
<reference evidence="15 16" key="1">
    <citation type="submission" date="2021-03" db="EMBL/GenBank/DDBJ databases">
        <title>Thermosipho ferrireducens sp.nov., an anaerobic thermophilic iron-reducing bacterium isolated from a deep-sea hydrothermal sulfide deposits.</title>
        <authorList>
            <person name="Zeng X."/>
            <person name="Chen Y."/>
            <person name="Shao Z."/>
        </authorList>
    </citation>
    <scope>NUCLEOTIDE SEQUENCE [LARGE SCALE GENOMIC DNA]</scope>
    <source>
        <strain evidence="15 16">JL129W03</strain>
    </source>
</reference>
<evidence type="ECO:0000256" key="7">
    <source>
        <dbReference type="ARBA" id="ARBA00022989"/>
    </source>
</evidence>
<evidence type="ECO:0000256" key="2">
    <source>
        <dbReference type="ARBA" id="ARBA00022448"/>
    </source>
</evidence>
<keyword evidence="6 14" id="KW-0479">Metal-binding</keyword>
<keyword evidence="10 14" id="KW-0472">Membrane</keyword>
<dbReference type="PANTHER" id="PTHR28259">
    <property type="entry name" value="FLUORIDE EXPORT PROTEIN 1-RELATED"/>
    <property type="match status" value="1"/>
</dbReference>
<feature type="transmembrane region" description="Helical" evidence="14">
    <location>
        <begin position="98"/>
        <end position="119"/>
    </location>
</feature>
<accession>A0ABX7S6C7</accession>
<evidence type="ECO:0000256" key="3">
    <source>
        <dbReference type="ARBA" id="ARBA00022475"/>
    </source>
</evidence>
<keyword evidence="5 14" id="KW-0812">Transmembrane</keyword>
<evidence type="ECO:0000256" key="6">
    <source>
        <dbReference type="ARBA" id="ARBA00022723"/>
    </source>
</evidence>
<feature type="binding site" evidence="14">
    <location>
        <position position="75"/>
    </location>
    <ligand>
        <name>Na(+)</name>
        <dbReference type="ChEBI" id="CHEBI:29101"/>
        <note>structural</note>
    </ligand>
</feature>
<dbReference type="Proteomes" id="UP000671862">
    <property type="component" value="Chromosome"/>
</dbReference>